<dbReference type="GeneID" id="108825571"/>
<keyword evidence="2" id="KW-0677">Repeat</keyword>
<protein>
    <submittedName>
        <fullName evidence="5">Pentatricopeptide repeat-containing protein At5g65820</fullName>
    </submittedName>
</protein>
<dbReference type="AlphaFoldDB" id="A0A9W3CJ17"/>
<evidence type="ECO:0000313" key="4">
    <source>
        <dbReference type="Proteomes" id="UP000504610"/>
    </source>
</evidence>
<dbReference type="PANTHER" id="PTHR46809">
    <property type="entry name" value="STROMAL CELL-DERIVED FACTOR 2-LIKE PROTEIN"/>
    <property type="match status" value="1"/>
</dbReference>
<dbReference type="PANTHER" id="PTHR46809:SF2">
    <property type="entry name" value="GH21273P"/>
    <property type="match status" value="1"/>
</dbReference>
<dbReference type="KEGG" id="rsz:108825571"/>
<dbReference type="OrthoDB" id="5588846at2759"/>
<dbReference type="PROSITE" id="PS50919">
    <property type="entry name" value="MIR"/>
    <property type="match status" value="1"/>
</dbReference>
<sequence length="129" mass="14630">MTKIISKMQRFGAVWSIIEEMRKENSHLIEPELFAVLVAEGVEITYVSAIKLIHEKTKFRLHSHDVPYGSGSGQQSVTGFPGVVDSTSYWDSYSGINLWSGWVSRFRLFPKLYVHWAVKAISFGGFNLC</sequence>
<evidence type="ECO:0000259" key="3">
    <source>
        <dbReference type="PROSITE" id="PS50919"/>
    </source>
</evidence>
<dbReference type="SUPFAM" id="SSF82109">
    <property type="entry name" value="MIR domain"/>
    <property type="match status" value="1"/>
</dbReference>
<evidence type="ECO:0000256" key="2">
    <source>
        <dbReference type="ARBA" id="ARBA00022737"/>
    </source>
</evidence>
<name>A0A9W3CJ17_RAPSA</name>
<gene>
    <name evidence="5" type="primary">LOC108825571</name>
</gene>
<dbReference type="InterPro" id="IPR016093">
    <property type="entry name" value="MIR_motif"/>
</dbReference>
<evidence type="ECO:0000256" key="1">
    <source>
        <dbReference type="ARBA" id="ARBA00022729"/>
    </source>
</evidence>
<reference evidence="5" key="2">
    <citation type="submission" date="2025-08" db="UniProtKB">
        <authorList>
            <consortium name="RefSeq"/>
        </authorList>
    </citation>
    <scope>IDENTIFICATION</scope>
    <source>
        <tissue evidence="5">Leaf</tissue>
    </source>
</reference>
<organism evidence="4 5">
    <name type="scientific">Raphanus sativus</name>
    <name type="common">Radish</name>
    <name type="synonym">Raphanus raphanistrum var. sativus</name>
    <dbReference type="NCBI Taxonomy" id="3726"/>
    <lineage>
        <taxon>Eukaryota</taxon>
        <taxon>Viridiplantae</taxon>
        <taxon>Streptophyta</taxon>
        <taxon>Embryophyta</taxon>
        <taxon>Tracheophyta</taxon>
        <taxon>Spermatophyta</taxon>
        <taxon>Magnoliopsida</taxon>
        <taxon>eudicotyledons</taxon>
        <taxon>Gunneridae</taxon>
        <taxon>Pentapetalae</taxon>
        <taxon>rosids</taxon>
        <taxon>malvids</taxon>
        <taxon>Brassicales</taxon>
        <taxon>Brassicaceae</taxon>
        <taxon>Brassiceae</taxon>
        <taxon>Raphanus</taxon>
    </lineage>
</organism>
<dbReference type="SMART" id="SM00472">
    <property type="entry name" value="MIR"/>
    <property type="match status" value="1"/>
</dbReference>
<keyword evidence="4" id="KW-1185">Reference proteome</keyword>
<reference evidence="4" key="1">
    <citation type="journal article" date="2019" name="Database">
        <title>The radish genome database (RadishGD): an integrated information resource for radish genomics.</title>
        <authorList>
            <person name="Yu H.J."/>
            <person name="Baek S."/>
            <person name="Lee Y.J."/>
            <person name="Cho A."/>
            <person name="Mun J.H."/>
        </authorList>
    </citation>
    <scope>NUCLEOTIDE SEQUENCE [LARGE SCALE GENOMIC DNA]</scope>
    <source>
        <strain evidence="4">cv. WK10039</strain>
    </source>
</reference>
<dbReference type="Proteomes" id="UP000504610">
    <property type="component" value="Chromosome 9"/>
</dbReference>
<evidence type="ECO:0000313" key="5">
    <source>
        <dbReference type="RefSeq" id="XP_056851464.1"/>
    </source>
</evidence>
<accession>A0A9W3CJ17</accession>
<feature type="domain" description="MIR" evidence="3">
    <location>
        <begin position="41"/>
        <end position="95"/>
    </location>
</feature>
<dbReference type="RefSeq" id="XP_056851464.1">
    <property type="nucleotide sequence ID" value="XM_056995484.1"/>
</dbReference>
<proteinExistence type="predicted"/>
<dbReference type="Gene3D" id="2.80.10.50">
    <property type="match status" value="1"/>
</dbReference>
<keyword evidence="1" id="KW-0732">Signal</keyword>
<dbReference type="InterPro" id="IPR036300">
    <property type="entry name" value="MIR_dom_sf"/>
</dbReference>